<feature type="transmembrane region" description="Helical" evidence="1">
    <location>
        <begin position="16"/>
        <end position="36"/>
    </location>
</feature>
<keyword evidence="3" id="KW-1185">Reference proteome</keyword>
<accession>A0A1G6SUU0</accession>
<evidence type="ECO:0000313" key="3">
    <source>
        <dbReference type="Proteomes" id="UP000199452"/>
    </source>
</evidence>
<proteinExistence type="predicted"/>
<dbReference type="OrthoDB" id="839718at2"/>
<protein>
    <submittedName>
        <fullName evidence="2">Uncharacterized protein</fullName>
    </submittedName>
</protein>
<name>A0A1G6SUU0_9BACT</name>
<keyword evidence="1" id="KW-1133">Transmembrane helix</keyword>
<organism evidence="2 3">
    <name type="scientific">Williamwhitmania taraxaci</name>
    <dbReference type="NCBI Taxonomy" id="1640674"/>
    <lineage>
        <taxon>Bacteria</taxon>
        <taxon>Pseudomonadati</taxon>
        <taxon>Bacteroidota</taxon>
        <taxon>Bacteroidia</taxon>
        <taxon>Bacteroidales</taxon>
        <taxon>Williamwhitmaniaceae</taxon>
        <taxon>Williamwhitmania</taxon>
    </lineage>
</organism>
<gene>
    <name evidence="2" type="ORF">SAMN05216323_11014</name>
</gene>
<evidence type="ECO:0000256" key="1">
    <source>
        <dbReference type="SAM" id="Phobius"/>
    </source>
</evidence>
<feature type="transmembrane region" description="Helical" evidence="1">
    <location>
        <begin position="100"/>
        <end position="121"/>
    </location>
</feature>
<keyword evidence="1" id="KW-0812">Transmembrane</keyword>
<dbReference type="RefSeq" id="WP_092440906.1">
    <property type="nucleotide sequence ID" value="NZ_FMYP01000101.1"/>
</dbReference>
<reference evidence="2 3" key="1">
    <citation type="submission" date="2016-09" db="EMBL/GenBank/DDBJ databases">
        <authorList>
            <person name="Capua I."/>
            <person name="De Benedictis P."/>
            <person name="Joannis T."/>
            <person name="Lombin L.H."/>
            <person name="Cattoli G."/>
        </authorList>
    </citation>
    <scope>NUCLEOTIDE SEQUENCE [LARGE SCALE GENOMIC DNA]</scope>
    <source>
        <strain evidence="2 3">A7P-90m</strain>
    </source>
</reference>
<dbReference type="AlphaFoldDB" id="A0A1G6SUU0"/>
<dbReference type="EMBL" id="FMYP01000101">
    <property type="protein sequence ID" value="SDD19885.1"/>
    <property type="molecule type" value="Genomic_DNA"/>
</dbReference>
<feature type="transmembrane region" description="Helical" evidence="1">
    <location>
        <begin position="66"/>
        <end position="88"/>
    </location>
</feature>
<keyword evidence="1" id="KW-0472">Membrane</keyword>
<evidence type="ECO:0000313" key="2">
    <source>
        <dbReference type="EMBL" id="SDD19885.1"/>
    </source>
</evidence>
<sequence>MTEANQKKSFIFWQKWLMYSSLLFALFGIVIALYGANPFFAQYNNALASIFWHVSEMPTEVEPFRAFISGPLGGTIASCYILLAYIAWGPFKRKETWARNAILFAFGTWFILDSAICLYSGVYFQVYLVNAFSFLQKALPIIFTWKYFKK</sequence>
<dbReference type="Proteomes" id="UP000199452">
    <property type="component" value="Unassembled WGS sequence"/>
</dbReference>